<dbReference type="PaxDb" id="4097-A0A1S3Z3I2"/>
<protein>
    <submittedName>
        <fullName evidence="1">Uncharacterized protein</fullName>
    </submittedName>
</protein>
<dbReference type="KEGG" id="nta:107782370"/>
<gene>
    <name evidence="1" type="primary">LOC107782370</name>
</gene>
<dbReference type="AlphaFoldDB" id="A0A1S3Z3I2"/>
<accession>A0A1S3Z3I2</accession>
<proteinExistence type="predicted"/>
<reference evidence="1" key="1">
    <citation type="submission" date="2025-08" db="UniProtKB">
        <authorList>
            <consortium name="RefSeq"/>
        </authorList>
    </citation>
    <scope>IDENTIFICATION</scope>
</reference>
<organism evidence="1">
    <name type="scientific">Nicotiana tabacum</name>
    <name type="common">Common tobacco</name>
    <dbReference type="NCBI Taxonomy" id="4097"/>
    <lineage>
        <taxon>Eukaryota</taxon>
        <taxon>Viridiplantae</taxon>
        <taxon>Streptophyta</taxon>
        <taxon>Embryophyta</taxon>
        <taxon>Tracheophyta</taxon>
        <taxon>Spermatophyta</taxon>
        <taxon>Magnoliopsida</taxon>
        <taxon>eudicotyledons</taxon>
        <taxon>Gunneridae</taxon>
        <taxon>Pentapetalae</taxon>
        <taxon>asterids</taxon>
        <taxon>lamiids</taxon>
        <taxon>Solanales</taxon>
        <taxon>Solanaceae</taxon>
        <taxon>Nicotianoideae</taxon>
        <taxon>Nicotianeae</taxon>
        <taxon>Nicotiana</taxon>
    </lineage>
</organism>
<sequence>MAYSRRSQATMARLRFGQQGDNSLKLAQKGVKHAQYKSKHSVTGPMRPHSILCGPQRGSSERCSFQTFKQCSRKAFHTDHIGFIAAAFDSVRSAKLRFREFPI</sequence>
<dbReference type="RefSeq" id="XP_016458737.1">
    <property type="nucleotide sequence ID" value="XM_016603251.1"/>
</dbReference>
<name>A0A1S3Z3I2_TOBAC</name>
<evidence type="ECO:0000313" key="1">
    <source>
        <dbReference type="RefSeq" id="XP_016458737.1"/>
    </source>
</evidence>